<dbReference type="Pfam" id="PF12706">
    <property type="entry name" value="Lactamase_B_2"/>
    <property type="match status" value="1"/>
</dbReference>
<evidence type="ECO:0000259" key="6">
    <source>
        <dbReference type="SMART" id="SM01027"/>
    </source>
</evidence>
<dbReference type="EMBL" id="CP159992">
    <property type="protein sequence ID" value="XCP94265.1"/>
    <property type="molecule type" value="Genomic_DNA"/>
</dbReference>
<dbReference type="InterPro" id="IPR022712">
    <property type="entry name" value="Beta_Casp"/>
</dbReference>
<comment type="catalytic activity">
    <reaction evidence="4">
        <text>3',5'-cyclic UMP + H2O = UMP + H(+)</text>
        <dbReference type="Rhea" id="RHEA:70575"/>
        <dbReference type="ChEBI" id="CHEBI:15377"/>
        <dbReference type="ChEBI" id="CHEBI:15378"/>
        <dbReference type="ChEBI" id="CHEBI:57865"/>
        <dbReference type="ChEBI" id="CHEBI:184387"/>
    </reaction>
    <physiologicalReaction direction="left-to-right" evidence="4">
        <dbReference type="Rhea" id="RHEA:70576"/>
    </physiologicalReaction>
</comment>
<dbReference type="Pfam" id="PF10996">
    <property type="entry name" value="Beta-Casp"/>
    <property type="match status" value="1"/>
</dbReference>
<protein>
    <submittedName>
        <fullName evidence="7">MBL fold metallo-hydrolase</fullName>
    </submittedName>
</protein>
<dbReference type="InterPro" id="IPR050698">
    <property type="entry name" value="MBL"/>
</dbReference>
<dbReference type="GO" id="GO:0016787">
    <property type="term" value="F:hydrolase activity"/>
    <property type="evidence" value="ECO:0007669"/>
    <property type="project" value="UniProtKB-KW"/>
</dbReference>
<evidence type="ECO:0000256" key="1">
    <source>
        <dbReference type="ARBA" id="ARBA00022801"/>
    </source>
</evidence>
<evidence type="ECO:0000256" key="3">
    <source>
        <dbReference type="ARBA" id="ARBA00034301"/>
    </source>
</evidence>
<dbReference type="InterPro" id="IPR036866">
    <property type="entry name" value="RibonucZ/Hydroxyglut_hydro"/>
</dbReference>
<dbReference type="GO" id="GO:0004521">
    <property type="term" value="F:RNA endonuclease activity"/>
    <property type="evidence" value="ECO:0007669"/>
    <property type="project" value="TreeGrafter"/>
</dbReference>
<organism evidence="7">
    <name type="scientific">Paenibacillus sp. AN1007</name>
    <dbReference type="NCBI Taxonomy" id="3151385"/>
    <lineage>
        <taxon>Bacteria</taxon>
        <taxon>Bacillati</taxon>
        <taxon>Bacillota</taxon>
        <taxon>Bacilli</taxon>
        <taxon>Bacillales</taxon>
        <taxon>Paenibacillaceae</taxon>
        <taxon>Paenibacillus</taxon>
    </lineage>
</organism>
<dbReference type="CDD" id="cd16295">
    <property type="entry name" value="TTHA0252-CPSF-like_MBL-fold"/>
    <property type="match status" value="1"/>
</dbReference>
<dbReference type="PANTHER" id="PTHR11203">
    <property type="entry name" value="CLEAVAGE AND POLYADENYLATION SPECIFICITY FACTOR FAMILY MEMBER"/>
    <property type="match status" value="1"/>
</dbReference>
<evidence type="ECO:0000313" key="7">
    <source>
        <dbReference type="EMBL" id="XCP94265.1"/>
    </source>
</evidence>
<accession>A0AAU8NBV7</accession>
<reference evidence="7" key="1">
    <citation type="submission" date="2024-05" db="EMBL/GenBank/DDBJ databases">
        <title>Draft genome assemblies of 36 bacteria isolated from hibernating arctic ground squirrels.</title>
        <authorList>
            <person name="McKee H."/>
            <person name="Mullen L."/>
            <person name="Drown D.M."/>
            <person name="Duddleston K.N."/>
        </authorList>
    </citation>
    <scope>NUCLEOTIDE SEQUENCE</scope>
    <source>
        <strain evidence="7">AN1007</strain>
    </source>
</reference>
<evidence type="ECO:0000256" key="2">
    <source>
        <dbReference type="ARBA" id="ARBA00034221"/>
    </source>
</evidence>
<dbReference type="Gene3D" id="3.40.50.10890">
    <property type="match status" value="1"/>
</dbReference>
<dbReference type="SMART" id="SM00849">
    <property type="entry name" value="Lactamase_B"/>
    <property type="match status" value="1"/>
</dbReference>
<comment type="catalytic activity">
    <reaction evidence="2">
        <text>3',5'-cyclic CMP + H2O = CMP + H(+)</text>
        <dbReference type="Rhea" id="RHEA:72675"/>
        <dbReference type="ChEBI" id="CHEBI:15377"/>
        <dbReference type="ChEBI" id="CHEBI:15378"/>
        <dbReference type="ChEBI" id="CHEBI:58003"/>
        <dbReference type="ChEBI" id="CHEBI:60377"/>
    </reaction>
    <physiologicalReaction direction="left-to-right" evidence="2">
        <dbReference type="Rhea" id="RHEA:72676"/>
    </physiologicalReaction>
</comment>
<feature type="domain" description="Beta-Casp" evidence="6">
    <location>
        <begin position="346"/>
        <end position="470"/>
    </location>
</feature>
<name>A0AAU8NBV7_9BACL</name>
<feature type="domain" description="Metallo-beta-lactamase" evidence="5">
    <location>
        <begin position="14"/>
        <end position="208"/>
    </location>
</feature>
<evidence type="ECO:0000256" key="4">
    <source>
        <dbReference type="ARBA" id="ARBA00048505"/>
    </source>
</evidence>
<dbReference type="Gene3D" id="3.60.15.10">
    <property type="entry name" value="Ribonuclease Z/Hydroxyacylglutathione hydrolase-like"/>
    <property type="match status" value="1"/>
</dbReference>
<dbReference type="RefSeq" id="WP_366291520.1">
    <property type="nucleotide sequence ID" value="NZ_CP159992.1"/>
</dbReference>
<dbReference type="AlphaFoldDB" id="A0AAU8NBV7"/>
<dbReference type="InterPro" id="IPR001279">
    <property type="entry name" value="Metallo-B-lactamas"/>
</dbReference>
<dbReference type="SMART" id="SM01027">
    <property type="entry name" value="Beta-Casp"/>
    <property type="match status" value="1"/>
</dbReference>
<keyword evidence="1" id="KW-0378">Hydrolase</keyword>
<dbReference type="PANTHER" id="PTHR11203:SF37">
    <property type="entry name" value="INTEGRATOR COMPLEX SUBUNIT 11"/>
    <property type="match status" value="1"/>
</dbReference>
<dbReference type="SUPFAM" id="SSF56281">
    <property type="entry name" value="Metallo-hydrolase/oxidoreductase"/>
    <property type="match status" value="2"/>
</dbReference>
<gene>
    <name evidence="7" type="ORF">ABXS70_24305</name>
</gene>
<comment type="function">
    <text evidence="3">Counteracts the endogenous Pycsar antiviral defense system. Phosphodiesterase that enables metal-dependent hydrolysis of host cyclic nucleotide Pycsar defense signals such as cCMP and cUMP.</text>
</comment>
<sequence length="547" mass="61316">MIKLNVWGGAGEHGRSAYLLSGSRQRLLLDCGVKKEGSGEYPLIEPEVVPQLDALLLSHAHEDHSAAIPLLYKLGYTGEVWTTRETKEQLTTYFKAWRRNMEHAGQPLPYGEADERLIRYRFLEDEAERECWFELLPGVSVIWGRSGHLAGSVWLGIEMEGKRILYSGDYTSESMLLQADDVNDGFQRADLERQHRTWAESIPISIGGTQGLQEKYNVADKKMIQQAAYVQAHALGATRAEEAMVDSSVGSLAASLGLKTESRLYPSVSTDDKAIADQRPRGERTKENTVIPSPTRVSLDLAIIDAAYGTDRDTQADKLQQLEHAISKALGCGGKVLLPMPAVGRGQELILWAQQCFPDMPLIVEQKLAEGMGQLNRAPFWLREQEGEILKRTPADSIARFLSGEGWERVGTTEERTRLLTKYEASLWFIPDGMMQSSLAQWYYKVWASDANNLILLTGHTSAGTFAYQLLETPEQYGVCRVEKVRYKVHQGWQNVEHMFNQISARHSVLVHTDLAETERLRQGLLGGLFRPEADIDLLSPGDELIF</sequence>
<evidence type="ECO:0000259" key="5">
    <source>
        <dbReference type="SMART" id="SM00849"/>
    </source>
</evidence>
<proteinExistence type="predicted"/>